<dbReference type="PANTHER" id="PTHR30606">
    <property type="entry name" value="LIPID A BIOSYNTHESIS LAUROYL ACYLTRANSFERASE"/>
    <property type="match status" value="1"/>
</dbReference>
<dbReference type="InterPro" id="IPR004960">
    <property type="entry name" value="LipA_acyltrans"/>
</dbReference>
<sequence>MQATQLPDSAPRLTASLFHPRYWPQWFGQAVLWLIVQLPYPVLMQLGAALGWFTMKILPRRVRIARTNLQLAFPEWDEATREQQIRENFANVGRAIFETGMAWFWPDRRIRKVMQVVGAEHVEQAVANKQGMLLLSAHFMTLELNARMFGLLRPGVGVYRPNTNPVLEYAQYHGRCKSNKYLVNRDDVKGMIKALRQGEALWYAPDHDYGPRASVFVPFLAVRDAATVTGTATLARVKNSVVLPCYNIRLPKGGYQLIIEPPLQNYPTGDEITDATRSNQVLEEAVRKAPAQYMWLHRRFKTRPDGTKFRYNPGEQR</sequence>
<dbReference type="AlphaFoldDB" id="A0A841GD87"/>
<dbReference type="NCBIfam" id="NF005340">
    <property type="entry name" value="PRK06860.1"/>
    <property type="match status" value="1"/>
</dbReference>
<dbReference type="HAMAP" id="MF_01942">
    <property type="entry name" value="Lipid_A_LpxL_LpxP"/>
    <property type="match status" value="1"/>
</dbReference>
<keyword evidence="11" id="KW-1185">Reference proteome</keyword>
<dbReference type="PIRSF" id="PIRSF026649">
    <property type="entry name" value="MsbB"/>
    <property type="match status" value="1"/>
</dbReference>
<evidence type="ECO:0000256" key="3">
    <source>
        <dbReference type="ARBA" id="ARBA00022679"/>
    </source>
</evidence>
<gene>
    <name evidence="9" type="primary">lpxL</name>
    <name evidence="10" type="ORF">HNR75_000421</name>
</gene>
<keyword evidence="3 9" id="KW-0808">Transferase</keyword>
<comment type="pathway">
    <text evidence="9">Glycolipid biosynthesis; KDO(2)-lipid A biosynthesis; KDO(2)-lipid A from CMP-3-deoxy-D-manno-octulosonate and lipid IV(A): step 3/4.</text>
</comment>
<dbReference type="UniPathway" id="UPA00360">
    <property type="reaction ID" value="UER00485"/>
</dbReference>
<evidence type="ECO:0000313" key="10">
    <source>
        <dbReference type="EMBL" id="MBB6054556.1"/>
    </source>
</evidence>
<protein>
    <recommendedName>
        <fullName evidence="9">Lipid A biosynthesis acyltransferase</fullName>
        <ecNumber evidence="9">2.3.1.241</ecNumber>
    </recommendedName>
    <alternativeName>
        <fullName evidence="9">Kdo(2)-lipid IV(A) acyltransferase</fullName>
    </alternativeName>
</protein>
<comment type="pathway">
    <text evidence="9">Bacterial outer membrane biogenesis; lipopolysaccharide biosynthesis.</text>
</comment>
<dbReference type="RefSeq" id="WP_188025348.1">
    <property type="nucleotide sequence ID" value="NZ_JACHGR010000001.1"/>
</dbReference>
<evidence type="ECO:0000256" key="6">
    <source>
        <dbReference type="ARBA" id="ARBA00022989"/>
    </source>
</evidence>
<dbReference type="EMBL" id="JACHGR010000001">
    <property type="protein sequence ID" value="MBB6054556.1"/>
    <property type="molecule type" value="Genomic_DNA"/>
</dbReference>
<name>A0A841GD87_9GAMM</name>
<dbReference type="PANTHER" id="PTHR30606:SF9">
    <property type="entry name" value="LIPID A BIOSYNTHESIS LAUROYLTRANSFERASE"/>
    <property type="match status" value="1"/>
</dbReference>
<evidence type="ECO:0000256" key="4">
    <source>
        <dbReference type="ARBA" id="ARBA00022692"/>
    </source>
</evidence>
<accession>A0A841GD87</accession>
<evidence type="ECO:0000256" key="1">
    <source>
        <dbReference type="ARBA" id="ARBA00022475"/>
    </source>
</evidence>
<dbReference type="GO" id="GO:0005886">
    <property type="term" value="C:plasma membrane"/>
    <property type="evidence" value="ECO:0007669"/>
    <property type="project" value="UniProtKB-SubCell"/>
</dbReference>
<reference evidence="10 11" key="1">
    <citation type="submission" date="2020-08" db="EMBL/GenBank/DDBJ databases">
        <title>Genomic Encyclopedia of Type Strains, Phase IV (KMG-IV): sequencing the most valuable type-strain genomes for metagenomic binning, comparative biology and taxonomic classification.</title>
        <authorList>
            <person name="Goeker M."/>
        </authorList>
    </citation>
    <scope>NUCLEOTIDE SEQUENCE [LARGE SCALE GENOMIC DNA]</scope>
    <source>
        <strain evidence="10 11">DSM 22975</strain>
    </source>
</reference>
<comment type="catalytic activity">
    <reaction evidence="9">
        <text>an alpha-Kdo-(2-&gt;4)-alpha-Kdo-(2-&gt;6)-lipid IVA + a fatty acyl-[ACP] = an alpha-Kdo-(2-&gt;4)-alpha-Kdo-(2-&gt;6)-(acyl)-lipid IVA + holo-[ACP]</text>
        <dbReference type="Rhea" id="RHEA:69396"/>
        <dbReference type="Rhea" id="RHEA-COMP:9685"/>
        <dbReference type="Rhea" id="RHEA-COMP:14125"/>
        <dbReference type="ChEBI" id="CHEBI:64479"/>
        <dbReference type="ChEBI" id="CHEBI:138651"/>
        <dbReference type="ChEBI" id="CHEBI:176429"/>
        <dbReference type="ChEBI" id="CHEBI:176430"/>
        <dbReference type="EC" id="2.3.1.241"/>
    </reaction>
</comment>
<dbReference type="EC" id="2.3.1.241" evidence="9"/>
<proteinExistence type="inferred from homology"/>
<dbReference type="GO" id="GO:0008913">
    <property type="term" value="F:Kdo2-lipid IVA acyltransferase activity"/>
    <property type="evidence" value="ECO:0007669"/>
    <property type="project" value="UniProtKB-EC"/>
</dbReference>
<dbReference type="CDD" id="cd07984">
    <property type="entry name" value="LPLAT_LABLAT-like"/>
    <property type="match status" value="1"/>
</dbReference>
<dbReference type="GO" id="GO:0036104">
    <property type="term" value="P:Kdo2-lipid A biosynthetic process"/>
    <property type="evidence" value="ECO:0007669"/>
    <property type="project" value="UniProtKB-UniRule"/>
</dbReference>
<comment type="caution">
    <text evidence="10">The sequence shown here is derived from an EMBL/GenBank/DDBJ whole genome shotgun (WGS) entry which is preliminary data.</text>
</comment>
<evidence type="ECO:0000256" key="2">
    <source>
        <dbReference type="ARBA" id="ARBA00022519"/>
    </source>
</evidence>
<dbReference type="Pfam" id="PF03279">
    <property type="entry name" value="Lip_A_acyltrans"/>
    <property type="match status" value="1"/>
</dbReference>
<evidence type="ECO:0000256" key="7">
    <source>
        <dbReference type="ARBA" id="ARBA00023136"/>
    </source>
</evidence>
<organism evidence="10 11">
    <name type="scientific">Tolumonas osonensis</name>
    <dbReference type="NCBI Taxonomy" id="675874"/>
    <lineage>
        <taxon>Bacteria</taxon>
        <taxon>Pseudomonadati</taxon>
        <taxon>Pseudomonadota</taxon>
        <taxon>Gammaproteobacteria</taxon>
        <taxon>Aeromonadales</taxon>
        <taxon>Aeromonadaceae</taxon>
        <taxon>Tolumonas</taxon>
    </lineage>
</organism>
<keyword evidence="8 9" id="KW-0012">Acyltransferase</keyword>
<evidence type="ECO:0000256" key="5">
    <source>
        <dbReference type="ARBA" id="ARBA00022985"/>
    </source>
</evidence>
<comment type="similarity">
    <text evidence="9">Belongs to the LpxL/LpxM/LpxP family.</text>
</comment>
<keyword evidence="2 9" id="KW-0997">Cell inner membrane</keyword>
<dbReference type="GO" id="GO:0009245">
    <property type="term" value="P:lipid A biosynthetic process"/>
    <property type="evidence" value="ECO:0007669"/>
    <property type="project" value="InterPro"/>
</dbReference>
<evidence type="ECO:0000256" key="8">
    <source>
        <dbReference type="ARBA" id="ARBA00023315"/>
    </source>
</evidence>
<evidence type="ECO:0000256" key="9">
    <source>
        <dbReference type="HAMAP-Rule" id="MF_01942"/>
    </source>
</evidence>
<keyword evidence="1 9" id="KW-1003">Cell membrane</keyword>
<feature type="short sequence motif" description="HXXXXD motif" evidence="9">
    <location>
        <begin position="138"/>
        <end position="143"/>
    </location>
</feature>
<keyword evidence="5 9" id="KW-0448">Lipopolysaccharide biosynthesis</keyword>
<comment type="subcellular location">
    <subcellularLocation>
        <location evidence="9">Cell inner membrane</location>
        <topology evidence="9">Single-pass membrane protein</topology>
    </subcellularLocation>
</comment>
<keyword evidence="7 9" id="KW-0472">Membrane</keyword>
<evidence type="ECO:0000313" key="11">
    <source>
        <dbReference type="Proteomes" id="UP000585721"/>
    </source>
</evidence>
<feature type="transmembrane region" description="Helical" evidence="9">
    <location>
        <begin position="30"/>
        <end position="53"/>
    </location>
</feature>
<dbReference type="NCBIfam" id="TIGR02207">
    <property type="entry name" value="lipid_A_htrB"/>
    <property type="match status" value="1"/>
</dbReference>
<keyword evidence="4 9" id="KW-0812">Transmembrane</keyword>
<dbReference type="Proteomes" id="UP000585721">
    <property type="component" value="Unassembled WGS sequence"/>
</dbReference>
<comment type="function">
    <text evidence="9">Catalyzes the transfer of an acyl chain from an acyl-[acyl-carrier-protein] (ACP) to a Kdo(2)-lipid IV(A) to form a Kdo(2)-(acyl)-lipid IV(A).</text>
</comment>
<dbReference type="GO" id="GO:0009103">
    <property type="term" value="P:lipopolysaccharide biosynthetic process"/>
    <property type="evidence" value="ECO:0007669"/>
    <property type="project" value="UniProtKB-UniRule"/>
</dbReference>
<dbReference type="InterPro" id="IPR011920">
    <property type="entry name" value="Lipid_A_LpxL_LpxP"/>
</dbReference>
<keyword evidence="6 9" id="KW-1133">Transmembrane helix</keyword>
<dbReference type="UniPathway" id="UPA00030"/>